<keyword evidence="1" id="KW-0812">Transmembrane</keyword>
<keyword evidence="1" id="KW-0472">Membrane</keyword>
<reference evidence="2 3" key="1">
    <citation type="journal article" date="2018" name="Sci. Rep.">
        <title>A novel species of the marine cyanobacterium Acaryochloris with a unique pigment content and lifestyle.</title>
        <authorList>
            <person name="Partensky F."/>
            <person name="Six C."/>
            <person name="Ratin M."/>
            <person name="Garczarek L."/>
            <person name="Vaulot D."/>
            <person name="Probert I."/>
            <person name="Calteau A."/>
            <person name="Gourvil P."/>
            <person name="Marie D."/>
            <person name="Grebert T."/>
            <person name="Bouchier C."/>
            <person name="Le Panse S."/>
            <person name="Gachenot M."/>
            <person name="Rodriguez F."/>
            <person name="Garrido J.L."/>
        </authorList>
    </citation>
    <scope>NUCLEOTIDE SEQUENCE [LARGE SCALE GENOMIC DNA]</scope>
    <source>
        <strain evidence="2 3">RCC1774</strain>
    </source>
</reference>
<comment type="caution">
    <text evidence="2">The sequence shown here is derived from an EMBL/GenBank/DDBJ whole genome shotgun (WGS) entry which is preliminary data.</text>
</comment>
<feature type="transmembrane region" description="Helical" evidence="1">
    <location>
        <begin position="135"/>
        <end position="159"/>
    </location>
</feature>
<evidence type="ECO:0000313" key="2">
    <source>
        <dbReference type="EMBL" id="PZD71964.1"/>
    </source>
</evidence>
<dbReference type="EMBL" id="PQWO01000013">
    <property type="protein sequence ID" value="PZD71964.1"/>
    <property type="molecule type" value="Genomic_DNA"/>
</dbReference>
<keyword evidence="3" id="KW-1185">Reference proteome</keyword>
<dbReference type="PANTHER" id="PTHR35519:SF2">
    <property type="entry name" value="PH DOMAIN PROTEIN"/>
    <property type="match status" value="1"/>
</dbReference>
<evidence type="ECO:0008006" key="4">
    <source>
        <dbReference type="Google" id="ProtNLM"/>
    </source>
</evidence>
<keyword evidence="1" id="KW-1133">Transmembrane helix</keyword>
<evidence type="ECO:0000313" key="3">
    <source>
        <dbReference type="Proteomes" id="UP000248857"/>
    </source>
</evidence>
<sequence length="167" mass="17653">MSQLKPVETISSSASDRVQNLRRLAFLLDNSIPVPGTKFRFGLDPILGLLGIAAGSGDVVGGAVGAYIVSQAARMGVPSDVIWQMVGNILLDSLAGLVPGLGDLLDFAWKANTRNMALLDQHLPTASTLEKGNPFFVFGITLLTVLIVVGCAFLTLFFIKAVLQLLA</sequence>
<dbReference type="OrthoDB" id="513552at2"/>
<dbReference type="PANTHER" id="PTHR35519">
    <property type="entry name" value="MEMBRANE PROTEINS"/>
    <property type="match status" value="1"/>
</dbReference>
<organism evidence="2 3">
    <name type="scientific">Acaryochloris thomasi RCC1774</name>
    <dbReference type="NCBI Taxonomy" id="1764569"/>
    <lineage>
        <taxon>Bacteria</taxon>
        <taxon>Bacillati</taxon>
        <taxon>Cyanobacteriota</taxon>
        <taxon>Cyanophyceae</taxon>
        <taxon>Acaryochloridales</taxon>
        <taxon>Acaryochloridaceae</taxon>
        <taxon>Acaryochloris</taxon>
        <taxon>Acaryochloris thomasi</taxon>
    </lineage>
</organism>
<dbReference type="Proteomes" id="UP000248857">
    <property type="component" value="Unassembled WGS sequence"/>
</dbReference>
<dbReference type="RefSeq" id="WP_110987577.1">
    <property type="nucleotide sequence ID" value="NZ_CAWNWM010000013.1"/>
</dbReference>
<gene>
    <name evidence="2" type="ORF">C1752_04342</name>
</gene>
<dbReference type="InterPro" id="IPR025187">
    <property type="entry name" value="DUF4112"/>
</dbReference>
<proteinExistence type="predicted"/>
<protein>
    <recommendedName>
        <fullName evidence="4">DUF4112 domain-containing protein</fullName>
    </recommendedName>
</protein>
<dbReference type="AlphaFoldDB" id="A0A2W1JP81"/>
<name>A0A2W1JP81_9CYAN</name>
<dbReference type="Pfam" id="PF13430">
    <property type="entry name" value="DUF4112"/>
    <property type="match status" value="1"/>
</dbReference>
<accession>A0A2W1JP81</accession>
<feature type="transmembrane region" description="Helical" evidence="1">
    <location>
        <begin position="46"/>
        <end position="69"/>
    </location>
</feature>
<evidence type="ECO:0000256" key="1">
    <source>
        <dbReference type="SAM" id="Phobius"/>
    </source>
</evidence>